<dbReference type="Proteomes" id="UP000535890">
    <property type="component" value="Unassembled WGS sequence"/>
</dbReference>
<comment type="caution">
    <text evidence="3">The sequence shown here is derived from an EMBL/GenBank/DDBJ whole genome shotgun (WGS) entry which is preliminary data.</text>
</comment>
<accession>A0A7Y9DZG6</accession>
<feature type="transmembrane region" description="Helical" evidence="2">
    <location>
        <begin position="66"/>
        <end position="86"/>
    </location>
</feature>
<dbReference type="RefSeq" id="WP_179795879.1">
    <property type="nucleotide sequence ID" value="NZ_BAABHP010000006.1"/>
</dbReference>
<proteinExistence type="predicted"/>
<dbReference type="EMBL" id="JACCBN010000001">
    <property type="protein sequence ID" value="NYD38428.1"/>
    <property type="molecule type" value="Genomic_DNA"/>
</dbReference>
<reference evidence="3 4" key="1">
    <citation type="submission" date="2020-07" db="EMBL/GenBank/DDBJ databases">
        <title>Sequencing the genomes of 1000 actinobacteria strains.</title>
        <authorList>
            <person name="Klenk H.-P."/>
        </authorList>
    </citation>
    <scope>NUCLEOTIDE SEQUENCE [LARGE SCALE GENOMIC DNA]</scope>
    <source>
        <strain evidence="3 4">DSM 45772</strain>
    </source>
</reference>
<protein>
    <submittedName>
        <fullName evidence="3">Uncharacterized protein</fullName>
    </submittedName>
</protein>
<evidence type="ECO:0000313" key="4">
    <source>
        <dbReference type="Proteomes" id="UP000535890"/>
    </source>
</evidence>
<keyword evidence="2" id="KW-0812">Transmembrane</keyword>
<keyword evidence="2" id="KW-0472">Membrane</keyword>
<feature type="compositionally biased region" description="Basic and acidic residues" evidence="1">
    <location>
        <begin position="191"/>
        <end position="208"/>
    </location>
</feature>
<dbReference type="AlphaFoldDB" id="A0A7Y9DZG6"/>
<evidence type="ECO:0000313" key="3">
    <source>
        <dbReference type="EMBL" id="NYD38428.1"/>
    </source>
</evidence>
<feature type="transmembrane region" description="Helical" evidence="2">
    <location>
        <begin position="93"/>
        <end position="112"/>
    </location>
</feature>
<keyword evidence="4" id="KW-1185">Reference proteome</keyword>
<feature type="transmembrane region" description="Helical" evidence="2">
    <location>
        <begin position="118"/>
        <end position="142"/>
    </location>
</feature>
<evidence type="ECO:0000256" key="2">
    <source>
        <dbReference type="SAM" id="Phobius"/>
    </source>
</evidence>
<sequence length="208" mass="21754">MSYPQRSWNDGDVEVVPGRLWAGGVATALVAAGIAFVGVLIINSIFEVGIQTAGRSGALVDNASTVIPVAAAIAALAGTALLHLLLMTTPRPASFFSAIAVLVIVVLILQVFLAEGSISAHIATGVLYAAIGIGIVSMLSGVSATSVRPAQRGGWGGRAPEPPAYDGRYDANYGTYDPQPPYPPQGGYGHPNDRTQRYDPRDQRGQWR</sequence>
<name>A0A7Y9DZG6_9PSEU</name>
<gene>
    <name evidence="3" type="ORF">BJ983_004530</name>
</gene>
<evidence type="ECO:0000256" key="1">
    <source>
        <dbReference type="SAM" id="MobiDB-lite"/>
    </source>
</evidence>
<organism evidence="3 4">
    <name type="scientific">Actinomycetospora corticicola</name>
    <dbReference type="NCBI Taxonomy" id="663602"/>
    <lineage>
        <taxon>Bacteria</taxon>
        <taxon>Bacillati</taxon>
        <taxon>Actinomycetota</taxon>
        <taxon>Actinomycetes</taxon>
        <taxon>Pseudonocardiales</taxon>
        <taxon>Pseudonocardiaceae</taxon>
        <taxon>Actinomycetospora</taxon>
    </lineage>
</organism>
<feature type="region of interest" description="Disordered" evidence="1">
    <location>
        <begin position="147"/>
        <end position="208"/>
    </location>
</feature>
<feature type="transmembrane region" description="Helical" evidence="2">
    <location>
        <begin position="20"/>
        <end position="46"/>
    </location>
</feature>
<keyword evidence="2" id="KW-1133">Transmembrane helix</keyword>